<accession>A0A645DW95</accession>
<proteinExistence type="predicted"/>
<evidence type="ECO:0000259" key="1">
    <source>
        <dbReference type="Pfam" id="PF08669"/>
    </source>
</evidence>
<dbReference type="InterPro" id="IPR013977">
    <property type="entry name" value="GcvT_C"/>
</dbReference>
<dbReference type="GO" id="GO:0008168">
    <property type="term" value="F:methyltransferase activity"/>
    <property type="evidence" value="ECO:0007669"/>
    <property type="project" value="UniProtKB-KW"/>
</dbReference>
<dbReference type="GO" id="GO:0005829">
    <property type="term" value="C:cytosol"/>
    <property type="evidence" value="ECO:0007669"/>
    <property type="project" value="TreeGrafter"/>
</dbReference>
<dbReference type="Pfam" id="PF08669">
    <property type="entry name" value="GCV_T_C"/>
    <property type="match status" value="1"/>
</dbReference>
<gene>
    <name evidence="2" type="primary">gcvT_27</name>
    <name evidence="2" type="ORF">SDC9_140714</name>
</gene>
<dbReference type="InterPro" id="IPR029043">
    <property type="entry name" value="GcvT/YgfZ_C"/>
</dbReference>
<organism evidence="2">
    <name type="scientific">bioreactor metagenome</name>
    <dbReference type="NCBI Taxonomy" id="1076179"/>
    <lineage>
        <taxon>unclassified sequences</taxon>
        <taxon>metagenomes</taxon>
        <taxon>ecological metagenomes</taxon>
    </lineage>
</organism>
<dbReference type="PANTHER" id="PTHR43757:SF2">
    <property type="entry name" value="AMINOMETHYLTRANSFERASE, MITOCHONDRIAL"/>
    <property type="match status" value="1"/>
</dbReference>
<sequence length="63" mass="6728">MLKDGVAVGEVTSGQPSPTLGHPIALAYVPVGLSAPGTRLDVDLRGRPEPFEVVALPFYRRQQ</sequence>
<protein>
    <submittedName>
        <fullName evidence="2">Aminomethyltransferase</fullName>
        <ecNumber evidence="2">2.1.2.10</ecNumber>
    </submittedName>
</protein>
<dbReference type="AlphaFoldDB" id="A0A645DW95"/>
<keyword evidence="2" id="KW-0808">Transferase</keyword>
<dbReference type="Gene3D" id="2.40.30.110">
    <property type="entry name" value="Aminomethyltransferase beta-barrel domains"/>
    <property type="match status" value="1"/>
</dbReference>
<feature type="domain" description="Aminomethyltransferase C-terminal" evidence="1">
    <location>
        <begin position="2"/>
        <end position="59"/>
    </location>
</feature>
<dbReference type="SUPFAM" id="SSF101790">
    <property type="entry name" value="Aminomethyltransferase beta-barrel domain"/>
    <property type="match status" value="1"/>
</dbReference>
<dbReference type="EC" id="2.1.2.10" evidence="2"/>
<dbReference type="GO" id="GO:0004047">
    <property type="term" value="F:aminomethyltransferase activity"/>
    <property type="evidence" value="ECO:0007669"/>
    <property type="project" value="UniProtKB-EC"/>
</dbReference>
<keyword evidence="2" id="KW-0489">Methyltransferase</keyword>
<reference evidence="2" key="1">
    <citation type="submission" date="2019-08" db="EMBL/GenBank/DDBJ databases">
        <authorList>
            <person name="Kucharzyk K."/>
            <person name="Murdoch R.W."/>
            <person name="Higgins S."/>
            <person name="Loffler F."/>
        </authorList>
    </citation>
    <scope>NUCLEOTIDE SEQUENCE</scope>
</reference>
<evidence type="ECO:0000313" key="2">
    <source>
        <dbReference type="EMBL" id="MPM93575.1"/>
    </source>
</evidence>
<name>A0A645DW95_9ZZZZ</name>
<dbReference type="GO" id="GO:0032259">
    <property type="term" value="P:methylation"/>
    <property type="evidence" value="ECO:0007669"/>
    <property type="project" value="UniProtKB-KW"/>
</dbReference>
<comment type="caution">
    <text evidence="2">The sequence shown here is derived from an EMBL/GenBank/DDBJ whole genome shotgun (WGS) entry which is preliminary data.</text>
</comment>
<dbReference type="PANTHER" id="PTHR43757">
    <property type="entry name" value="AMINOMETHYLTRANSFERASE"/>
    <property type="match status" value="1"/>
</dbReference>
<dbReference type="EMBL" id="VSSQ01040353">
    <property type="protein sequence ID" value="MPM93575.1"/>
    <property type="molecule type" value="Genomic_DNA"/>
</dbReference>
<dbReference type="InterPro" id="IPR028896">
    <property type="entry name" value="GcvT/YgfZ/DmdA"/>
</dbReference>